<organism evidence="2 3">
    <name type="scientific">Psilocybe cf. subviscida</name>
    <dbReference type="NCBI Taxonomy" id="2480587"/>
    <lineage>
        <taxon>Eukaryota</taxon>
        <taxon>Fungi</taxon>
        <taxon>Dikarya</taxon>
        <taxon>Basidiomycota</taxon>
        <taxon>Agaricomycotina</taxon>
        <taxon>Agaricomycetes</taxon>
        <taxon>Agaricomycetidae</taxon>
        <taxon>Agaricales</taxon>
        <taxon>Agaricineae</taxon>
        <taxon>Strophariaceae</taxon>
        <taxon>Psilocybe</taxon>
    </lineage>
</organism>
<keyword evidence="3" id="KW-1185">Reference proteome</keyword>
<protein>
    <submittedName>
        <fullName evidence="2">Uncharacterized protein</fullName>
    </submittedName>
</protein>
<dbReference type="AlphaFoldDB" id="A0A8H5AVU7"/>
<evidence type="ECO:0000256" key="1">
    <source>
        <dbReference type="SAM" id="MobiDB-lite"/>
    </source>
</evidence>
<sequence length="173" mass="18797">MPHLLRHFKSMISLKDTSPSPPPTPPLPLQDLPKITPWETFRTELLDMIDDMESEGILDDPSSTTPLPTPQPTPTLQWLTETLPSLAKNSSTPLSTTTPRSAPGSPKNLTHSARSTTYARPPKHSAKHARSSPCLKPNNKTITVSYAPTTSAAPESSHMYERSVPAIVVTPSS</sequence>
<feature type="compositionally biased region" description="Polar residues" evidence="1">
    <location>
        <begin position="138"/>
        <end position="154"/>
    </location>
</feature>
<feature type="region of interest" description="Disordered" evidence="1">
    <location>
        <begin position="50"/>
        <end position="162"/>
    </location>
</feature>
<feature type="compositionally biased region" description="Basic residues" evidence="1">
    <location>
        <begin position="121"/>
        <end position="130"/>
    </location>
</feature>
<reference evidence="2 3" key="1">
    <citation type="journal article" date="2020" name="ISME J.">
        <title>Uncovering the hidden diversity of litter-decomposition mechanisms in mushroom-forming fungi.</title>
        <authorList>
            <person name="Floudas D."/>
            <person name="Bentzer J."/>
            <person name="Ahren D."/>
            <person name="Johansson T."/>
            <person name="Persson P."/>
            <person name="Tunlid A."/>
        </authorList>
    </citation>
    <scope>NUCLEOTIDE SEQUENCE [LARGE SCALE GENOMIC DNA]</scope>
    <source>
        <strain evidence="2 3">CBS 101986</strain>
    </source>
</reference>
<feature type="compositionally biased region" description="Low complexity" evidence="1">
    <location>
        <begin position="74"/>
        <end position="103"/>
    </location>
</feature>
<comment type="caution">
    <text evidence="2">The sequence shown here is derived from an EMBL/GenBank/DDBJ whole genome shotgun (WGS) entry which is preliminary data.</text>
</comment>
<feature type="compositionally biased region" description="Pro residues" evidence="1">
    <location>
        <begin position="19"/>
        <end position="28"/>
    </location>
</feature>
<feature type="region of interest" description="Disordered" evidence="1">
    <location>
        <begin position="9"/>
        <end position="35"/>
    </location>
</feature>
<dbReference type="EMBL" id="JAACJJ010000056">
    <property type="protein sequence ID" value="KAF5311889.1"/>
    <property type="molecule type" value="Genomic_DNA"/>
</dbReference>
<evidence type="ECO:0000313" key="2">
    <source>
        <dbReference type="EMBL" id="KAF5311889.1"/>
    </source>
</evidence>
<proteinExistence type="predicted"/>
<dbReference type="Proteomes" id="UP000567179">
    <property type="component" value="Unassembled WGS sequence"/>
</dbReference>
<accession>A0A8H5AVU7</accession>
<name>A0A8H5AVU7_9AGAR</name>
<gene>
    <name evidence="2" type="ORF">D9619_002687</name>
</gene>
<feature type="compositionally biased region" description="Polar residues" evidence="1">
    <location>
        <begin position="107"/>
        <end position="118"/>
    </location>
</feature>
<evidence type="ECO:0000313" key="3">
    <source>
        <dbReference type="Proteomes" id="UP000567179"/>
    </source>
</evidence>